<dbReference type="HAMAP" id="MF_01663">
    <property type="entry name" value="L_rham_rotase"/>
    <property type="match status" value="1"/>
</dbReference>
<dbReference type="STRING" id="1236989.JCM15548_11646"/>
<keyword evidence="4" id="KW-0684">Rhamnose metabolism</keyword>
<dbReference type="Proteomes" id="UP000032900">
    <property type="component" value="Unassembled WGS sequence"/>
</dbReference>
<evidence type="ECO:0000313" key="6">
    <source>
        <dbReference type="EMBL" id="GAO29459.1"/>
    </source>
</evidence>
<reference evidence="6 7" key="1">
    <citation type="journal article" date="2015" name="Microbes Environ.">
        <title>Distribution and evolution of nitrogen fixation genes in the phylum bacteroidetes.</title>
        <authorList>
            <person name="Inoue J."/>
            <person name="Oshima K."/>
            <person name="Suda W."/>
            <person name="Sakamoto M."/>
            <person name="Iino T."/>
            <person name="Noda S."/>
            <person name="Hongoh Y."/>
            <person name="Hattori M."/>
            <person name="Ohkuma M."/>
        </authorList>
    </citation>
    <scope>NUCLEOTIDE SEQUENCE [LARGE SCALE GENOMIC DNA]</scope>
    <source>
        <strain evidence="6">JCM 15548</strain>
    </source>
</reference>
<keyword evidence="2" id="KW-0413">Isomerase</keyword>
<accession>A0A0E9LW51</accession>
<keyword evidence="7" id="KW-1185">Reference proteome</keyword>
<dbReference type="PANTHER" id="PTHR34389">
    <property type="entry name" value="L-RHAMNOSE MUTAROTASE"/>
    <property type="match status" value="1"/>
</dbReference>
<dbReference type="Gene3D" id="3.30.70.100">
    <property type="match status" value="1"/>
</dbReference>
<gene>
    <name evidence="6" type="ORF">JCM15548_11646</name>
</gene>
<keyword evidence="3" id="KW-0119">Carbohydrate metabolism</keyword>
<dbReference type="Pfam" id="PF05336">
    <property type="entry name" value="rhaM"/>
    <property type="match status" value="1"/>
</dbReference>
<evidence type="ECO:0000256" key="5">
    <source>
        <dbReference type="NCBIfam" id="TIGR02625"/>
    </source>
</evidence>
<organism evidence="6 7">
    <name type="scientific">Geofilum rubicundum JCM 15548</name>
    <dbReference type="NCBI Taxonomy" id="1236989"/>
    <lineage>
        <taxon>Bacteria</taxon>
        <taxon>Pseudomonadati</taxon>
        <taxon>Bacteroidota</taxon>
        <taxon>Bacteroidia</taxon>
        <taxon>Marinilabiliales</taxon>
        <taxon>Marinilabiliaceae</taxon>
        <taxon>Geofilum</taxon>
    </lineage>
</organism>
<dbReference type="GO" id="GO:0019301">
    <property type="term" value="P:rhamnose catabolic process"/>
    <property type="evidence" value="ECO:0007669"/>
    <property type="project" value="UniProtKB-UniRule"/>
</dbReference>
<dbReference type="GO" id="GO:0062192">
    <property type="term" value="F:L-rhamnose mutarotase activity"/>
    <property type="evidence" value="ECO:0007669"/>
    <property type="project" value="UniProtKB-UniRule"/>
</dbReference>
<sequence length="105" mass="12282">MIKRFAFKMYLKPGLKSEYKKRHDAIWPELTEMIRASGVYDYSIFLDEDTNTLFGVQKQKGAASSQDMGDNPIVQKWWDYMADIMEVNADNSPITIPLEEVFYME</sequence>
<dbReference type="InterPro" id="IPR008000">
    <property type="entry name" value="Rham/fucose_mutarotase"/>
</dbReference>
<evidence type="ECO:0000313" key="7">
    <source>
        <dbReference type="Proteomes" id="UP000032900"/>
    </source>
</evidence>
<dbReference type="AlphaFoldDB" id="A0A0E9LW51"/>
<dbReference type="EC" id="5.1.3.32" evidence="5"/>
<evidence type="ECO:0000256" key="4">
    <source>
        <dbReference type="ARBA" id="ARBA00023308"/>
    </source>
</evidence>
<dbReference type="InterPro" id="IPR013448">
    <property type="entry name" value="L-rhamnose_mutarotase"/>
</dbReference>
<dbReference type="EMBL" id="BAZW01000009">
    <property type="protein sequence ID" value="GAO29459.1"/>
    <property type="molecule type" value="Genomic_DNA"/>
</dbReference>
<comment type="caution">
    <text evidence="6">The sequence shown here is derived from an EMBL/GenBank/DDBJ whole genome shotgun (WGS) entry which is preliminary data.</text>
</comment>
<dbReference type="SUPFAM" id="SSF54909">
    <property type="entry name" value="Dimeric alpha+beta barrel"/>
    <property type="match status" value="1"/>
</dbReference>
<evidence type="ECO:0000256" key="2">
    <source>
        <dbReference type="ARBA" id="ARBA00023235"/>
    </source>
</evidence>
<dbReference type="GO" id="GO:0005737">
    <property type="term" value="C:cytoplasm"/>
    <property type="evidence" value="ECO:0007669"/>
    <property type="project" value="InterPro"/>
</dbReference>
<evidence type="ECO:0000256" key="1">
    <source>
        <dbReference type="ARBA" id="ARBA00022490"/>
    </source>
</evidence>
<proteinExistence type="inferred from homology"/>
<keyword evidence="1" id="KW-0963">Cytoplasm</keyword>
<evidence type="ECO:0000256" key="3">
    <source>
        <dbReference type="ARBA" id="ARBA00023277"/>
    </source>
</evidence>
<name>A0A0E9LW51_9BACT</name>
<dbReference type="RefSeq" id="WP_227625542.1">
    <property type="nucleotide sequence ID" value="NZ_BAZW01000009.1"/>
</dbReference>
<dbReference type="InterPro" id="IPR011008">
    <property type="entry name" value="Dimeric_a/b-barrel"/>
</dbReference>
<dbReference type="PANTHER" id="PTHR34389:SF2">
    <property type="entry name" value="L-RHAMNOSE MUTAROTASE"/>
    <property type="match status" value="1"/>
</dbReference>
<protein>
    <recommendedName>
        <fullName evidence="5">L-rhamnose mutarotase</fullName>
        <ecNumber evidence="5">5.1.3.32</ecNumber>
    </recommendedName>
</protein>
<dbReference type="NCBIfam" id="TIGR02625">
    <property type="entry name" value="YiiL_rotase"/>
    <property type="match status" value="1"/>
</dbReference>